<evidence type="ECO:0000313" key="2">
    <source>
        <dbReference type="EMBL" id="ACZ08011.1"/>
    </source>
</evidence>
<evidence type="ECO:0000256" key="1">
    <source>
        <dbReference type="SAM" id="Phobius"/>
    </source>
</evidence>
<organism evidence="2 3">
    <name type="scientific">Sebaldella termitidis (strain ATCC 33386 / NCTC 11300)</name>
    <dbReference type="NCBI Taxonomy" id="526218"/>
    <lineage>
        <taxon>Bacteria</taxon>
        <taxon>Fusobacteriati</taxon>
        <taxon>Fusobacteriota</taxon>
        <taxon>Fusobacteriia</taxon>
        <taxon>Fusobacteriales</taxon>
        <taxon>Leptotrichiaceae</taxon>
        <taxon>Sebaldella</taxon>
    </lineage>
</organism>
<dbReference type="EMBL" id="CP001739">
    <property type="protein sequence ID" value="ACZ08011.1"/>
    <property type="molecule type" value="Genomic_DNA"/>
</dbReference>
<dbReference type="STRING" id="526218.Sterm_1143"/>
<keyword evidence="3" id="KW-1185">Reference proteome</keyword>
<keyword evidence="1" id="KW-1133">Transmembrane helix</keyword>
<reference evidence="3" key="1">
    <citation type="submission" date="2009-09" db="EMBL/GenBank/DDBJ databases">
        <title>The complete chromosome of Sebaldella termitidis ATCC 33386.</title>
        <authorList>
            <consortium name="US DOE Joint Genome Institute (JGI-PGF)"/>
            <person name="Lucas S."/>
            <person name="Copeland A."/>
            <person name="Lapidus A."/>
            <person name="Glavina del Rio T."/>
            <person name="Dalin E."/>
            <person name="Tice H."/>
            <person name="Bruce D."/>
            <person name="Goodwin L."/>
            <person name="Pitluck S."/>
            <person name="Kyrpides N."/>
            <person name="Mavromatis K."/>
            <person name="Ivanova N."/>
            <person name="Mikhailova N."/>
            <person name="Sims D."/>
            <person name="Meincke L."/>
            <person name="Brettin T."/>
            <person name="Detter J.C."/>
            <person name="Han C."/>
            <person name="Larimer F."/>
            <person name="Land M."/>
            <person name="Hauser L."/>
            <person name="Markowitz V."/>
            <person name="Cheng J.F."/>
            <person name="Hugenholtz P."/>
            <person name="Woyke T."/>
            <person name="Wu D."/>
            <person name="Eisen J.A."/>
        </authorList>
    </citation>
    <scope>NUCLEOTIDE SEQUENCE [LARGE SCALE GENOMIC DNA]</scope>
    <source>
        <strain evidence="3">ATCC 33386 / NCTC 11300</strain>
    </source>
</reference>
<keyword evidence="1" id="KW-0472">Membrane</keyword>
<protein>
    <submittedName>
        <fullName evidence="2">Uncharacterized protein</fullName>
    </submittedName>
</protein>
<sequence length="166" mass="18824">MKKVLNFLFLALFLIFGYGLYLYIQPEVGIPNFLIQMSVNKKFPIEKSYAVGKIKLSHPKTTLIGDTLIIEAKYKNQAVGDSISGTMTFQTHVKYDSVDSKLYLDKFELVSVTKDGKDIDMQKHPIIRTALGASFKGLEKEPILDLNDFSFVEDIKISDGKFIVYK</sequence>
<reference evidence="2 3" key="2">
    <citation type="journal article" date="2010" name="Stand. Genomic Sci.">
        <title>Complete genome sequence of Sebaldella termitidis type strain (NCTC 11300).</title>
        <authorList>
            <person name="Harmon-Smith M."/>
            <person name="Celia L."/>
            <person name="Chertkov O."/>
            <person name="Lapidus A."/>
            <person name="Copeland A."/>
            <person name="Glavina Del Rio T."/>
            <person name="Nolan M."/>
            <person name="Lucas S."/>
            <person name="Tice H."/>
            <person name="Cheng J.F."/>
            <person name="Han C."/>
            <person name="Detter J.C."/>
            <person name="Bruce D."/>
            <person name="Goodwin L."/>
            <person name="Pitluck S."/>
            <person name="Pati A."/>
            <person name="Liolios K."/>
            <person name="Ivanova N."/>
            <person name="Mavromatis K."/>
            <person name="Mikhailova N."/>
            <person name="Chen A."/>
            <person name="Palaniappan K."/>
            <person name="Land M."/>
            <person name="Hauser L."/>
            <person name="Chang Y.J."/>
            <person name="Jeffries C.D."/>
            <person name="Brettin T."/>
            <person name="Goker M."/>
            <person name="Beck B."/>
            <person name="Bristow J."/>
            <person name="Eisen J.A."/>
            <person name="Markowitz V."/>
            <person name="Hugenholtz P."/>
            <person name="Kyrpides N.C."/>
            <person name="Klenk H.P."/>
            <person name="Chen F."/>
        </authorList>
    </citation>
    <scope>NUCLEOTIDE SEQUENCE [LARGE SCALE GENOMIC DNA]</scope>
    <source>
        <strain evidence="3">ATCC 33386 / NCTC 11300</strain>
    </source>
</reference>
<accession>D1AFX6</accession>
<dbReference type="Pfam" id="PF07273">
    <property type="entry name" value="DUF1439"/>
    <property type="match status" value="1"/>
</dbReference>
<dbReference type="HOGENOM" id="CLU_1576579_0_0_0"/>
<dbReference type="eggNOG" id="ENOG50340FH">
    <property type="taxonomic scope" value="Bacteria"/>
</dbReference>
<dbReference type="KEGG" id="str:Sterm_1143"/>
<dbReference type="InterPro" id="IPR010835">
    <property type="entry name" value="DUF1439"/>
</dbReference>
<evidence type="ECO:0000313" key="3">
    <source>
        <dbReference type="Proteomes" id="UP000000845"/>
    </source>
</evidence>
<dbReference type="AlphaFoldDB" id="D1AFX6"/>
<gene>
    <name evidence="2" type="ordered locus">Sterm_1143</name>
</gene>
<feature type="transmembrane region" description="Helical" evidence="1">
    <location>
        <begin position="7"/>
        <end position="24"/>
    </location>
</feature>
<dbReference type="Gene3D" id="3.15.10.40">
    <property type="entry name" value="Uncharacterised protein PF07273, DUF1439"/>
    <property type="match status" value="1"/>
</dbReference>
<dbReference type="RefSeq" id="WP_012860607.1">
    <property type="nucleotide sequence ID" value="NC_013517.1"/>
</dbReference>
<dbReference type="Proteomes" id="UP000000845">
    <property type="component" value="Chromosome"/>
</dbReference>
<keyword evidence="1" id="KW-0812">Transmembrane</keyword>
<name>D1AFX6_SEBTE</name>
<proteinExistence type="predicted"/>